<evidence type="ECO:0000259" key="9">
    <source>
        <dbReference type="Pfam" id="PF25198"/>
    </source>
</evidence>
<sequence length="409" mass="45938">MTMNLRGIEMILKLFRIFLFVLLIICLSGCWDSAELQDLSIVSGIGIDKGEDDVENRYRATVQIIDPSQIAGGQQGGKVQSSPVTMLSATGSTLKEALRKISHKAPSELFFPHVQVMLIGEELAKEGILELFDAFERDPYFRVLFPILIVRDHTAEDALKVTTSLKTIPSSKIVESLESSKEIWGEYPVSRADQVIAKLKEGNLGIAGIQINGDVEKGNKTTNVQQISQDTKIELKGLALMKDGKIKTWLENNSARGVMWITNEMKRTVMSLDCPKKKDAIAIDIARANSDIKIDINNDKPVINLTINTEGSISETQCSLDLEKNKTINELNKQLSKEIKEEVLSTLKSAQEEKSDIIGFGDYINIEDKQYWKKIEKKWEEEIFPETEINVHVHAAIRRTGMRVKSYIK</sequence>
<dbReference type="Pfam" id="PF25198">
    <property type="entry name" value="Spore_GerAC_N"/>
    <property type="match status" value="1"/>
</dbReference>
<proteinExistence type="inferred from homology"/>
<keyword evidence="7" id="KW-0449">Lipoprotein</keyword>
<feature type="domain" description="Spore germination GerAC-like C-terminal" evidence="8">
    <location>
        <begin position="236"/>
        <end position="401"/>
    </location>
</feature>
<keyword evidence="3" id="KW-0309">Germination</keyword>
<accession>A0A4S4BR84</accession>
<dbReference type="EMBL" id="SSNT01000015">
    <property type="protein sequence ID" value="THF77477.1"/>
    <property type="molecule type" value="Genomic_DNA"/>
</dbReference>
<dbReference type="InterPro" id="IPR057336">
    <property type="entry name" value="GerAC_N"/>
</dbReference>
<protein>
    <submittedName>
        <fullName evidence="10">Ger(X)C family spore germination protein</fullName>
    </submittedName>
</protein>
<dbReference type="InterPro" id="IPR046953">
    <property type="entry name" value="Spore_GerAC-like_C"/>
</dbReference>
<evidence type="ECO:0000313" key="10">
    <source>
        <dbReference type="EMBL" id="THF77477.1"/>
    </source>
</evidence>
<evidence type="ECO:0000259" key="8">
    <source>
        <dbReference type="Pfam" id="PF05504"/>
    </source>
</evidence>
<dbReference type="NCBIfam" id="TIGR02887">
    <property type="entry name" value="spore_ger_x_C"/>
    <property type="match status" value="1"/>
</dbReference>
<evidence type="ECO:0000256" key="6">
    <source>
        <dbReference type="ARBA" id="ARBA00023139"/>
    </source>
</evidence>
<evidence type="ECO:0000256" key="7">
    <source>
        <dbReference type="ARBA" id="ARBA00023288"/>
    </source>
</evidence>
<comment type="caution">
    <text evidence="10">The sequence shown here is derived from an EMBL/GenBank/DDBJ whole genome shotgun (WGS) entry which is preliminary data.</text>
</comment>
<keyword evidence="4" id="KW-0732">Signal</keyword>
<keyword evidence="6" id="KW-0564">Palmitate</keyword>
<gene>
    <name evidence="10" type="ORF">E6W99_19265</name>
</gene>
<keyword evidence="5" id="KW-0472">Membrane</keyword>
<evidence type="ECO:0000256" key="2">
    <source>
        <dbReference type="ARBA" id="ARBA00007886"/>
    </source>
</evidence>
<dbReference type="GO" id="GO:0009847">
    <property type="term" value="P:spore germination"/>
    <property type="evidence" value="ECO:0007669"/>
    <property type="project" value="InterPro"/>
</dbReference>
<dbReference type="OrthoDB" id="9816067at2"/>
<dbReference type="InterPro" id="IPR008844">
    <property type="entry name" value="Spore_GerAC-like"/>
</dbReference>
<dbReference type="InterPro" id="IPR038501">
    <property type="entry name" value="Spore_GerAC_C_sf"/>
</dbReference>
<dbReference type="Pfam" id="PF05504">
    <property type="entry name" value="Spore_GerAC"/>
    <property type="match status" value="1"/>
</dbReference>
<comment type="subcellular location">
    <subcellularLocation>
        <location evidence="1">Membrane</location>
        <topology evidence="1">Lipid-anchor</topology>
    </subcellularLocation>
</comment>
<evidence type="ECO:0000256" key="3">
    <source>
        <dbReference type="ARBA" id="ARBA00022544"/>
    </source>
</evidence>
<dbReference type="AlphaFoldDB" id="A0A4S4BR84"/>
<dbReference type="PANTHER" id="PTHR35789:SF1">
    <property type="entry name" value="SPORE GERMINATION PROTEIN B3"/>
    <property type="match status" value="1"/>
</dbReference>
<evidence type="ECO:0000256" key="5">
    <source>
        <dbReference type="ARBA" id="ARBA00023136"/>
    </source>
</evidence>
<name>A0A4S4BR84_9BACI</name>
<evidence type="ECO:0000256" key="4">
    <source>
        <dbReference type="ARBA" id="ARBA00022729"/>
    </source>
</evidence>
<comment type="similarity">
    <text evidence="2">Belongs to the GerABKC lipoprotein family.</text>
</comment>
<dbReference type="PANTHER" id="PTHR35789">
    <property type="entry name" value="SPORE GERMINATION PROTEIN B3"/>
    <property type="match status" value="1"/>
</dbReference>
<dbReference type="GO" id="GO:0016020">
    <property type="term" value="C:membrane"/>
    <property type="evidence" value="ECO:0007669"/>
    <property type="project" value="UniProtKB-SubCell"/>
</dbReference>
<evidence type="ECO:0000256" key="1">
    <source>
        <dbReference type="ARBA" id="ARBA00004635"/>
    </source>
</evidence>
<evidence type="ECO:0000313" key="11">
    <source>
        <dbReference type="Proteomes" id="UP000310334"/>
    </source>
</evidence>
<dbReference type="Gene3D" id="3.30.300.210">
    <property type="entry name" value="Nutrient germinant receptor protein C, domain 3"/>
    <property type="match status" value="1"/>
</dbReference>
<dbReference type="Gene3D" id="6.20.190.10">
    <property type="entry name" value="Nutrient germinant receptor protein C, domain 1"/>
    <property type="match status" value="1"/>
</dbReference>
<organism evidence="10 11">
    <name type="scientific">Metabacillus sediminilitoris</name>
    <dbReference type="NCBI Taxonomy" id="2567941"/>
    <lineage>
        <taxon>Bacteria</taxon>
        <taxon>Bacillati</taxon>
        <taxon>Bacillota</taxon>
        <taxon>Bacilli</taxon>
        <taxon>Bacillales</taxon>
        <taxon>Bacillaceae</taxon>
        <taxon>Metabacillus</taxon>
    </lineage>
</organism>
<reference evidence="10 11" key="1">
    <citation type="submission" date="2019-04" db="EMBL/GenBank/DDBJ databases">
        <title>Bacillus sediminilitoris sp. nov., isolated from a tidal flat sediment on the East China Sea.</title>
        <authorList>
            <person name="Wei Y."/>
            <person name="Mao H."/>
            <person name="Fang J."/>
        </authorList>
    </citation>
    <scope>NUCLEOTIDE SEQUENCE [LARGE SCALE GENOMIC DNA]</scope>
    <source>
        <strain evidence="10 11">DSL-17</strain>
    </source>
</reference>
<keyword evidence="11" id="KW-1185">Reference proteome</keyword>
<dbReference type="Proteomes" id="UP000310334">
    <property type="component" value="Unassembled WGS sequence"/>
</dbReference>
<feature type="domain" description="Spore germination protein N-terminal" evidence="9">
    <location>
        <begin position="32"/>
        <end position="201"/>
    </location>
</feature>